<name>A0A0E9TP25_ANGAN</name>
<dbReference type="EMBL" id="GBXM01053123">
    <property type="protein sequence ID" value="JAH55454.1"/>
    <property type="molecule type" value="Transcribed_RNA"/>
</dbReference>
<reference evidence="1" key="1">
    <citation type="submission" date="2014-11" db="EMBL/GenBank/DDBJ databases">
        <authorList>
            <person name="Amaro Gonzalez C."/>
        </authorList>
    </citation>
    <scope>NUCLEOTIDE SEQUENCE</scope>
</reference>
<accession>A0A0E9TP25</accession>
<organism evidence="1">
    <name type="scientific">Anguilla anguilla</name>
    <name type="common">European freshwater eel</name>
    <name type="synonym">Muraena anguilla</name>
    <dbReference type="NCBI Taxonomy" id="7936"/>
    <lineage>
        <taxon>Eukaryota</taxon>
        <taxon>Metazoa</taxon>
        <taxon>Chordata</taxon>
        <taxon>Craniata</taxon>
        <taxon>Vertebrata</taxon>
        <taxon>Euteleostomi</taxon>
        <taxon>Actinopterygii</taxon>
        <taxon>Neopterygii</taxon>
        <taxon>Teleostei</taxon>
        <taxon>Anguilliformes</taxon>
        <taxon>Anguillidae</taxon>
        <taxon>Anguilla</taxon>
    </lineage>
</organism>
<proteinExistence type="predicted"/>
<dbReference type="AlphaFoldDB" id="A0A0E9TP25"/>
<reference evidence="1" key="2">
    <citation type="journal article" date="2015" name="Fish Shellfish Immunol.">
        <title>Early steps in the European eel (Anguilla anguilla)-Vibrio vulnificus interaction in the gills: Role of the RtxA13 toxin.</title>
        <authorList>
            <person name="Callol A."/>
            <person name="Pajuelo D."/>
            <person name="Ebbesson L."/>
            <person name="Teles M."/>
            <person name="MacKenzie S."/>
            <person name="Amaro C."/>
        </authorList>
    </citation>
    <scope>NUCLEOTIDE SEQUENCE</scope>
</reference>
<sequence length="55" mass="5983">MCCESAFKHCPLSPGGLGNSYSPGFPGKMCILVHRCCRLNQSCQRHPPTGDSLFL</sequence>
<evidence type="ECO:0000313" key="1">
    <source>
        <dbReference type="EMBL" id="JAH55454.1"/>
    </source>
</evidence>
<protein>
    <submittedName>
        <fullName evidence="1">Uncharacterized protein</fullName>
    </submittedName>
</protein>